<reference evidence="6" key="1">
    <citation type="journal article" date="2019" name="Int. J. Syst. Evol. Microbiol.">
        <title>The Global Catalogue of Microorganisms (GCM) 10K type strain sequencing project: providing services to taxonomists for standard genome sequencing and annotation.</title>
        <authorList>
            <consortium name="The Broad Institute Genomics Platform"/>
            <consortium name="The Broad Institute Genome Sequencing Center for Infectious Disease"/>
            <person name="Wu L."/>
            <person name="Ma J."/>
        </authorList>
    </citation>
    <scope>NUCLEOTIDE SEQUENCE [LARGE SCALE GENOMIC DNA]</scope>
    <source>
        <strain evidence="6">CGMCC 1.10759</strain>
    </source>
</reference>
<keyword evidence="2" id="KW-0813">Transport</keyword>
<accession>A0ABV8SQN5</accession>
<dbReference type="Gene3D" id="2.40.160.20">
    <property type="match status" value="1"/>
</dbReference>
<dbReference type="Proteomes" id="UP001595904">
    <property type="component" value="Unassembled WGS sequence"/>
</dbReference>
<evidence type="ECO:0000256" key="1">
    <source>
        <dbReference type="ARBA" id="ARBA00005710"/>
    </source>
</evidence>
<keyword evidence="2" id="KW-0812">Transmembrane</keyword>
<organism evidence="5 6">
    <name type="scientific">Steroidobacter flavus</name>
    <dbReference type="NCBI Taxonomy" id="1842136"/>
    <lineage>
        <taxon>Bacteria</taxon>
        <taxon>Pseudomonadati</taxon>
        <taxon>Pseudomonadota</taxon>
        <taxon>Gammaproteobacteria</taxon>
        <taxon>Steroidobacterales</taxon>
        <taxon>Steroidobacteraceae</taxon>
        <taxon>Steroidobacter</taxon>
    </lineage>
</organism>
<dbReference type="InterPro" id="IPR011250">
    <property type="entry name" value="OMP/PagP_B-barrel"/>
</dbReference>
<sequence length="260" mass="28207">MINKTRLLAGLALSCVLSAPSAFAEEYRGFYFGVWGGSGDMDFGSKADADEVVADLLAEEFPLIGLPGTSLSGTILGSDLDDTMTPWGAQVGFRFNKWVAAEVGYVDLGELLYTMSGSISGTYVYPCPCDGSTAITRSLNGGFERSLQVTSAGITAAALGMLPLGQHFDLHVRGGVYYADTRVTNRLRYIDRVDQSDVFNLLHRRVDASQTELFGGVGAAWNINQSFTLRVEYQRFFDVGDDEKNGESDIDVINVSVLFK</sequence>
<keyword evidence="6" id="KW-1185">Reference proteome</keyword>
<evidence type="ECO:0000259" key="4">
    <source>
        <dbReference type="Pfam" id="PF01389"/>
    </source>
</evidence>
<evidence type="ECO:0000313" key="6">
    <source>
        <dbReference type="Proteomes" id="UP001595904"/>
    </source>
</evidence>
<dbReference type="RefSeq" id="WP_380596254.1">
    <property type="nucleotide sequence ID" value="NZ_JBHSDU010000003.1"/>
</dbReference>
<feature type="domain" description="Outer membrane protein OmpA-like transmembrane" evidence="4">
    <location>
        <begin position="81"/>
        <end position="259"/>
    </location>
</feature>
<keyword evidence="2" id="KW-0406">Ion transport</keyword>
<evidence type="ECO:0000313" key="5">
    <source>
        <dbReference type="EMBL" id="MFC4309192.1"/>
    </source>
</evidence>
<dbReference type="EMBL" id="JBHSDU010000003">
    <property type="protein sequence ID" value="MFC4309192.1"/>
    <property type="molecule type" value="Genomic_DNA"/>
</dbReference>
<evidence type="ECO:0000256" key="2">
    <source>
        <dbReference type="ARBA" id="ARBA00023114"/>
    </source>
</evidence>
<dbReference type="Pfam" id="PF01389">
    <property type="entry name" value="OmpA_membrane"/>
    <property type="match status" value="1"/>
</dbReference>
<feature type="chain" id="PRO_5046831340" evidence="3">
    <location>
        <begin position="25"/>
        <end position="260"/>
    </location>
</feature>
<name>A0ABV8SQN5_9GAMM</name>
<proteinExistence type="inferred from homology"/>
<keyword evidence="2" id="KW-0626">Porin</keyword>
<keyword evidence="3" id="KW-0732">Signal</keyword>
<comment type="caution">
    <text evidence="5">The sequence shown here is derived from an EMBL/GenBank/DDBJ whole genome shotgun (WGS) entry which is preliminary data.</text>
</comment>
<evidence type="ECO:0000256" key="3">
    <source>
        <dbReference type="SAM" id="SignalP"/>
    </source>
</evidence>
<feature type="signal peptide" evidence="3">
    <location>
        <begin position="1"/>
        <end position="24"/>
    </location>
</feature>
<dbReference type="SUPFAM" id="SSF56925">
    <property type="entry name" value="OMPA-like"/>
    <property type="match status" value="1"/>
</dbReference>
<gene>
    <name evidence="5" type="ORF">ACFPN2_08885</name>
</gene>
<protein>
    <submittedName>
        <fullName evidence="5">Outer membrane beta-barrel protein</fullName>
    </submittedName>
</protein>
<dbReference type="InterPro" id="IPR000498">
    <property type="entry name" value="OmpA-like_TM_dom"/>
</dbReference>
<comment type="similarity">
    <text evidence="1">Belongs to the outer membrane OOP (TC 1.B.6) superfamily. OmpA family.</text>
</comment>